<feature type="coiled-coil region" evidence="1">
    <location>
        <begin position="304"/>
        <end position="544"/>
    </location>
</feature>
<feature type="compositionally biased region" description="Polar residues" evidence="2">
    <location>
        <begin position="184"/>
        <end position="194"/>
    </location>
</feature>
<feature type="compositionally biased region" description="Polar residues" evidence="2">
    <location>
        <begin position="265"/>
        <end position="293"/>
    </location>
</feature>
<keyword evidence="1" id="KW-0175">Coiled coil</keyword>
<dbReference type="STRING" id="1088818.A0A2I0B4M6"/>
<sequence>MFKLNRHRSDRLGERLEFKLSNIQAFKVPKGWDKLFVSVVSNESGKTIAKSNKATVRSGTCQWTDSLSESIPLYQDGGMKELEESFLKIVISMGSGRPNILGEVVLNLADYIDSSDASPLTLPLNKCNSGTILQVKVQCFNPKNKFRDGNASSRTNSRLQGQHAKNNDNDGSTDMSDGARYKSVRSTSSNQLGEASSPEVPLNKDAAFYVSGSNRSSGSAENSIGKSNLYAKASINGSSYMGRQDSSGSHVSGTSSAGPGDDLSRSNQSSFNSRASGSSTPHHWQEANMQAAPQGNPALSLGTAGSARELLEAAEETIDELRDEAKMWERHAQKLKIDLEKLKKECSFKSKQHSDLDIELSAVISERDSLRREVEQLRLSIEELKITQKENDNCKTEVILKAQRQLEDELKFLKESNNSLTIQLNKSQEANLELVAILEELEETVERQRLELANSAHSNEGGMSQMLKDMEAEWAGKLSAKEDEINKLEEKLYKFQDDQLWRELESTKGSPSMIQEIEDLKAKLEELERDCIELTEENLELLYKLKESSKDVNEGKGVPCSLNDISGHKLPDSTESEISQLKSQISQLKEELRRRDMDGIHLTESSAMQIDELNKKCTDLEIELQHFKDQAYGLDVQLCERQVEAEERILQLHELQENLSLETTESSCCDVVAAQLPQVNNSRIDIEMPKMLCEINKQLQLAKAHVKNLNYDDAESDKEFGTDFMVYSFNAAASEEEFLEDILNDFINLNSLLDAKIAKYKDYQHNAGEGIWEKKSISSQAVNSIEVDVMEEQQNNELCELKLRNQELEVAFSLKEKEIDALRASMRELEEMISNIKREKYLVEETLAVAQRDNSITSKSLQDVRSEILILSSSVDSHLSANKILEEKSSELEISKRGLEAHIAELEIDNSQLSESISGLESQLRCLTEENKSGRLEIEGYKSLLVDLKGESVKQQSQIKEEKVEQRKSLQEVQKQLSEAQEEFEFLKKSHSNLQSSIKNLTEECNSLQKQTEDLKKQKLEMHEHMSHLELELGESQKKNYCYLKEVELLEAKFSSLHSEMALKEESLASQLENLLQEHKDQDHKLSMAYGILKEIHEEKTLEVENLKHEIAHLSSQMCSSQDERERLAAEALREVSNLRLDKNKLESSLQEFKAKVKFYESELHNKTQESENKVEGLVNLLNTSKHSEEMLMSDIVRMQKMIESIKSNEENYKRMANELELRLKACDYEKQQVMEDISNLKDQLQKVTELQHEILRLESSLEEAKSGKQRAEYLLHTVSEECEEVKTEKASLAEKISNLFKALHGNEDDRHATVALEEKLRRLESNLFTREVSFDQAAGMKNEINHFKRNDSDFRQFEERPQNKMSLKDENVDGHSEEAQLQKVAALESNIFSLQTELAEVREAYIAVQMQLNGFLSEKRSGQTETPAKSGGESGSKVDQGSRIFSLEAELKEMRERYLHMSLQYAEVEAQREELVMQLKSAKKEKRWFS</sequence>
<organism evidence="4 5">
    <name type="scientific">Apostasia shenzhenica</name>
    <dbReference type="NCBI Taxonomy" id="1088818"/>
    <lineage>
        <taxon>Eukaryota</taxon>
        <taxon>Viridiplantae</taxon>
        <taxon>Streptophyta</taxon>
        <taxon>Embryophyta</taxon>
        <taxon>Tracheophyta</taxon>
        <taxon>Spermatophyta</taxon>
        <taxon>Magnoliopsida</taxon>
        <taxon>Liliopsida</taxon>
        <taxon>Asparagales</taxon>
        <taxon>Orchidaceae</taxon>
        <taxon>Apostasioideae</taxon>
        <taxon>Apostasia</taxon>
    </lineage>
</organism>
<dbReference type="EMBL" id="KZ451915">
    <property type="protein sequence ID" value="PKA62753.1"/>
    <property type="molecule type" value="Genomic_DNA"/>
</dbReference>
<proteinExistence type="predicted"/>
<accession>A0A2I0B4M6</accession>
<protein>
    <recommendedName>
        <fullName evidence="3">C2 NT-type domain-containing protein</fullName>
    </recommendedName>
</protein>
<dbReference type="Pfam" id="PF10358">
    <property type="entry name" value="NT-C2"/>
    <property type="match status" value="1"/>
</dbReference>
<feature type="compositionally biased region" description="Polar residues" evidence="2">
    <location>
        <begin position="150"/>
        <end position="175"/>
    </location>
</feature>
<feature type="coiled-coil region" evidence="1">
    <location>
        <begin position="1452"/>
        <end position="1486"/>
    </location>
</feature>
<feature type="region of interest" description="Disordered" evidence="2">
    <location>
        <begin position="144"/>
        <end position="199"/>
    </location>
</feature>
<evidence type="ECO:0000313" key="4">
    <source>
        <dbReference type="EMBL" id="PKA62753.1"/>
    </source>
</evidence>
<feature type="coiled-coil region" evidence="1">
    <location>
        <begin position="789"/>
        <end position="846"/>
    </location>
</feature>
<keyword evidence="5" id="KW-1185">Reference proteome</keyword>
<dbReference type="PANTHER" id="PTHR47270:SF3">
    <property type="entry name" value="HYPOTETICAL PROTEIN"/>
    <property type="match status" value="1"/>
</dbReference>
<dbReference type="Proteomes" id="UP000236161">
    <property type="component" value="Unassembled WGS sequence"/>
</dbReference>
<feature type="domain" description="C2 NT-type" evidence="3">
    <location>
        <begin position="6"/>
        <end position="141"/>
    </location>
</feature>
<feature type="coiled-coil region" evidence="1">
    <location>
        <begin position="1062"/>
        <end position="1170"/>
    </location>
</feature>
<evidence type="ECO:0000256" key="1">
    <source>
        <dbReference type="SAM" id="Coils"/>
    </source>
</evidence>
<reference evidence="4 5" key="1">
    <citation type="journal article" date="2017" name="Nature">
        <title>The Apostasia genome and the evolution of orchids.</title>
        <authorList>
            <person name="Zhang G.Q."/>
            <person name="Liu K.W."/>
            <person name="Li Z."/>
            <person name="Lohaus R."/>
            <person name="Hsiao Y.Y."/>
            <person name="Niu S.C."/>
            <person name="Wang J.Y."/>
            <person name="Lin Y.C."/>
            <person name="Xu Q."/>
            <person name="Chen L.J."/>
            <person name="Yoshida K."/>
            <person name="Fujiwara S."/>
            <person name="Wang Z.W."/>
            <person name="Zhang Y.Q."/>
            <person name="Mitsuda N."/>
            <person name="Wang M."/>
            <person name="Liu G.H."/>
            <person name="Pecoraro L."/>
            <person name="Huang H.X."/>
            <person name="Xiao X.J."/>
            <person name="Lin M."/>
            <person name="Wu X.Y."/>
            <person name="Wu W.L."/>
            <person name="Chen Y.Y."/>
            <person name="Chang S.B."/>
            <person name="Sakamoto S."/>
            <person name="Ohme-Takagi M."/>
            <person name="Yagi M."/>
            <person name="Zeng S.J."/>
            <person name="Shen C.Y."/>
            <person name="Yeh C.M."/>
            <person name="Luo Y.B."/>
            <person name="Tsai W.C."/>
            <person name="Van de Peer Y."/>
            <person name="Liu Z.J."/>
        </authorList>
    </citation>
    <scope>NUCLEOTIDE SEQUENCE [LARGE SCALE GENOMIC DNA]</scope>
    <source>
        <strain evidence="5">cv. Shenzhen</strain>
        <tissue evidence="4">Stem</tissue>
    </source>
</reference>
<feature type="coiled-coil region" evidence="1">
    <location>
        <begin position="578"/>
        <end position="630"/>
    </location>
</feature>
<gene>
    <name evidence="4" type="ORF">AXF42_Ash018961</name>
</gene>
<feature type="coiled-coil region" evidence="1">
    <location>
        <begin position="1199"/>
        <end position="1327"/>
    </location>
</feature>
<feature type="compositionally biased region" description="Low complexity" evidence="2">
    <location>
        <begin position="246"/>
        <end position="258"/>
    </location>
</feature>
<dbReference type="InterPro" id="IPR019448">
    <property type="entry name" value="NT-C2"/>
</dbReference>
<feature type="region of interest" description="Disordered" evidence="2">
    <location>
        <begin position="241"/>
        <end position="302"/>
    </location>
</feature>
<evidence type="ECO:0000313" key="5">
    <source>
        <dbReference type="Proteomes" id="UP000236161"/>
    </source>
</evidence>
<dbReference type="PANTHER" id="PTHR47270">
    <property type="entry name" value="PROTEIN MLP1-LIKE"/>
    <property type="match status" value="1"/>
</dbReference>
<evidence type="ECO:0000256" key="2">
    <source>
        <dbReference type="SAM" id="MobiDB-lite"/>
    </source>
</evidence>
<dbReference type="OrthoDB" id="658575at2759"/>
<feature type="coiled-coil region" evidence="1">
    <location>
        <begin position="896"/>
        <end position="930"/>
    </location>
</feature>
<name>A0A2I0B4M6_9ASPA</name>
<evidence type="ECO:0000259" key="3">
    <source>
        <dbReference type="PROSITE" id="PS51840"/>
    </source>
</evidence>
<dbReference type="PROSITE" id="PS51840">
    <property type="entry name" value="C2_NT"/>
    <property type="match status" value="1"/>
</dbReference>
<feature type="coiled-coil region" evidence="1">
    <location>
        <begin position="956"/>
        <end position="1018"/>
    </location>
</feature>
<feature type="region of interest" description="Disordered" evidence="2">
    <location>
        <begin position="1419"/>
        <end position="1440"/>
    </location>
</feature>